<dbReference type="EMBL" id="KV425597">
    <property type="protein sequence ID" value="KZT22256.1"/>
    <property type="molecule type" value="Genomic_DNA"/>
</dbReference>
<organism evidence="2 3">
    <name type="scientific">Neolentinus lepideus HHB14362 ss-1</name>
    <dbReference type="NCBI Taxonomy" id="1314782"/>
    <lineage>
        <taxon>Eukaryota</taxon>
        <taxon>Fungi</taxon>
        <taxon>Dikarya</taxon>
        <taxon>Basidiomycota</taxon>
        <taxon>Agaricomycotina</taxon>
        <taxon>Agaricomycetes</taxon>
        <taxon>Gloeophyllales</taxon>
        <taxon>Gloeophyllaceae</taxon>
        <taxon>Neolentinus</taxon>
    </lineage>
</organism>
<dbReference type="InterPro" id="IPR046373">
    <property type="entry name" value="Acyl-CoA_Oxase/DH_mid-dom_sf"/>
</dbReference>
<keyword evidence="3" id="KW-1185">Reference proteome</keyword>
<proteinExistence type="predicted"/>
<dbReference type="InterPro" id="IPR009100">
    <property type="entry name" value="AcylCoA_DH/oxidase_NM_dom_sf"/>
</dbReference>
<dbReference type="InterPro" id="IPR055060">
    <property type="entry name" value="ACOX_C_alpha1"/>
</dbReference>
<dbReference type="Gene3D" id="1.20.140.10">
    <property type="entry name" value="Butyryl-CoA Dehydrogenase, subunit A, domain 3"/>
    <property type="match status" value="1"/>
</dbReference>
<dbReference type="GO" id="GO:0003997">
    <property type="term" value="F:acyl-CoA oxidase activity"/>
    <property type="evidence" value="ECO:0007669"/>
    <property type="project" value="InterPro"/>
</dbReference>
<dbReference type="SUPFAM" id="SSF56645">
    <property type="entry name" value="Acyl-CoA dehydrogenase NM domain-like"/>
    <property type="match status" value="1"/>
</dbReference>
<dbReference type="PANTHER" id="PTHR10909">
    <property type="entry name" value="ELECTRON TRANSPORT OXIDOREDUCTASE"/>
    <property type="match status" value="1"/>
</dbReference>
<evidence type="ECO:0000313" key="2">
    <source>
        <dbReference type="EMBL" id="KZT22256.1"/>
    </source>
</evidence>
<evidence type="ECO:0000259" key="1">
    <source>
        <dbReference type="Pfam" id="PF22924"/>
    </source>
</evidence>
<dbReference type="AlphaFoldDB" id="A0A165QD36"/>
<protein>
    <submittedName>
        <fullName evidence="2">Acyl-CoA dehydrogenase NM domain-like protein</fullName>
    </submittedName>
</protein>
<dbReference type="STRING" id="1314782.A0A165QD36"/>
<evidence type="ECO:0000313" key="3">
    <source>
        <dbReference type="Proteomes" id="UP000076761"/>
    </source>
</evidence>
<dbReference type="OrthoDB" id="538336at2759"/>
<feature type="domain" description="Acyl-CoA oxidase C-alpha1" evidence="1">
    <location>
        <begin position="251"/>
        <end position="382"/>
    </location>
</feature>
<dbReference type="InterPro" id="IPR036250">
    <property type="entry name" value="AcylCo_DH-like_C"/>
</dbReference>
<name>A0A165QD36_9AGAM</name>
<dbReference type="GO" id="GO:0033540">
    <property type="term" value="P:fatty acid beta-oxidation using acyl-CoA oxidase"/>
    <property type="evidence" value="ECO:0007669"/>
    <property type="project" value="TreeGrafter"/>
</dbReference>
<dbReference type="Proteomes" id="UP000076761">
    <property type="component" value="Unassembled WGS sequence"/>
</dbReference>
<dbReference type="SUPFAM" id="SSF47203">
    <property type="entry name" value="Acyl-CoA dehydrogenase C-terminal domain-like"/>
    <property type="match status" value="1"/>
</dbReference>
<dbReference type="Gene3D" id="2.40.110.10">
    <property type="entry name" value="Butyryl-CoA Dehydrogenase, subunit A, domain 2"/>
    <property type="match status" value="1"/>
</dbReference>
<dbReference type="Pfam" id="PF22924">
    <property type="entry name" value="ACOX_C_alpha1"/>
    <property type="match status" value="1"/>
</dbReference>
<dbReference type="PANTHER" id="PTHR10909:SF382">
    <property type="entry name" value="ACYL-COENZYME A OXIDASE"/>
    <property type="match status" value="1"/>
</dbReference>
<reference evidence="2 3" key="1">
    <citation type="journal article" date="2016" name="Mol. Biol. Evol.">
        <title>Comparative Genomics of Early-Diverging Mushroom-Forming Fungi Provides Insights into the Origins of Lignocellulose Decay Capabilities.</title>
        <authorList>
            <person name="Nagy L.G."/>
            <person name="Riley R."/>
            <person name="Tritt A."/>
            <person name="Adam C."/>
            <person name="Daum C."/>
            <person name="Floudas D."/>
            <person name="Sun H."/>
            <person name="Yadav J.S."/>
            <person name="Pangilinan J."/>
            <person name="Larsson K.H."/>
            <person name="Matsuura K."/>
            <person name="Barry K."/>
            <person name="Labutti K."/>
            <person name="Kuo R."/>
            <person name="Ohm R.A."/>
            <person name="Bhattacharya S.S."/>
            <person name="Shirouzu T."/>
            <person name="Yoshinaga Y."/>
            <person name="Martin F.M."/>
            <person name="Grigoriev I.V."/>
            <person name="Hibbett D.S."/>
        </authorList>
    </citation>
    <scope>NUCLEOTIDE SEQUENCE [LARGE SCALE GENOMIC DNA]</scope>
    <source>
        <strain evidence="2 3">HHB14362 ss-1</strain>
    </source>
</reference>
<dbReference type="GO" id="GO:0071949">
    <property type="term" value="F:FAD binding"/>
    <property type="evidence" value="ECO:0007669"/>
    <property type="project" value="InterPro"/>
</dbReference>
<dbReference type="InParanoid" id="A0A165QD36"/>
<dbReference type="GO" id="GO:0005777">
    <property type="term" value="C:peroxisome"/>
    <property type="evidence" value="ECO:0007669"/>
    <property type="project" value="InterPro"/>
</dbReference>
<dbReference type="GO" id="GO:0005504">
    <property type="term" value="F:fatty acid binding"/>
    <property type="evidence" value="ECO:0007669"/>
    <property type="project" value="TreeGrafter"/>
</dbReference>
<sequence>MQKTSELARSPLFQVQSHRLPWSDRVKLSYDRARAVVSVYNLSADDVLNVSSKYWEFHSDPILSMDGAMATLLTIHFNLCTGTLAMFSKGRKDLVPIIEDLLSYRLSGQFCLTELGHGLDVINMETTATQLSTGEFELETPVERAAKFMPPTSPCGIPCVAVVFARLLVNGEDRGPRPFLVYLHDGKSMNAGITVRRLTPRGGACPVEHCITYFHRVHLPRSALLGDADQSNDVRKSFFTNISRVISGTLSMGAWALIDMKVATFIAGRYSIRRTVIDASTKLPRPIASFSTQYIPILTAVSQTAVMQAFAEDSHSRFVNESDATMKHFIAAVFKTTMMRHSREILVGLADRCGAQGLFEVNQISVLMMDIRGAAIAEGDTLGISIRFAVELLLDRIILPTSTNPESLLARHEQSLLLHLKSMLQDSGGHRDAAIEYKLLPQCRSVIESVGYRLAYDAAVARGVDRLLIDLYVASVMSDDAAWYAEHGKISGFDQKTLLVDAARVLVPRMDDLLSDMNLESYVTAPIVSDERWSSFTDSLHRYGGPEDTFHFAEKDSFSNNHAHLVPSRL</sequence>
<accession>A0A165QD36</accession>
<dbReference type="GO" id="GO:0055088">
    <property type="term" value="P:lipid homeostasis"/>
    <property type="evidence" value="ECO:0007669"/>
    <property type="project" value="TreeGrafter"/>
</dbReference>
<gene>
    <name evidence="2" type="ORF">NEOLEDRAFT_1071780</name>
</gene>
<dbReference type="InterPro" id="IPR012258">
    <property type="entry name" value="Acyl-CoA_oxidase"/>
</dbReference>